<dbReference type="CDD" id="cd02440">
    <property type="entry name" value="AdoMet_MTases"/>
    <property type="match status" value="1"/>
</dbReference>
<comment type="caution">
    <text evidence="6">The sequence shown here is derived from an EMBL/GenBank/DDBJ whole genome shotgun (WGS) entry which is preliminary data.</text>
</comment>
<evidence type="ECO:0000256" key="3">
    <source>
        <dbReference type="ARBA" id="ARBA00022679"/>
    </source>
</evidence>
<protein>
    <recommendedName>
        <fullName evidence="5">Demethylmenaquinone methyltransferase</fullName>
        <ecNumber evidence="5">2.1.1.163</ecNumber>
    </recommendedName>
</protein>
<feature type="binding site" evidence="5">
    <location>
        <begin position="147"/>
        <end position="148"/>
    </location>
    <ligand>
        <name>S-adenosyl-L-methionine</name>
        <dbReference type="ChEBI" id="CHEBI:59789"/>
    </ligand>
</feature>
<dbReference type="PANTHER" id="PTHR43591:SF24">
    <property type="entry name" value="2-METHOXY-6-POLYPRENYL-1,4-BENZOQUINOL METHYLASE, MITOCHONDRIAL"/>
    <property type="match status" value="1"/>
</dbReference>
<keyword evidence="1 5" id="KW-0474">Menaquinone biosynthesis</keyword>
<proteinExistence type="inferred from homology"/>
<evidence type="ECO:0000256" key="2">
    <source>
        <dbReference type="ARBA" id="ARBA00022603"/>
    </source>
</evidence>
<dbReference type="HAMAP" id="MF_01813">
    <property type="entry name" value="MenG_UbiE_methyltr"/>
    <property type="match status" value="1"/>
</dbReference>
<dbReference type="SUPFAM" id="SSF53335">
    <property type="entry name" value="S-adenosyl-L-methionine-dependent methyltransferases"/>
    <property type="match status" value="1"/>
</dbReference>
<evidence type="ECO:0000313" key="7">
    <source>
        <dbReference type="Proteomes" id="UP000248987"/>
    </source>
</evidence>
<dbReference type="InterPro" id="IPR004033">
    <property type="entry name" value="UbiE/COQ5_MeTrFase"/>
</dbReference>
<dbReference type="PANTHER" id="PTHR43591">
    <property type="entry name" value="METHYLTRANSFERASE"/>
    <property type="match status" value="1"/>
</dbReference>
<organism evidence="6 7">
    <name type="scientific">Gelidibacter algens</name>
    <dbReference type="NCBI Taxonomy" id="49280"/>
    <lineage>
        <taxon>Bacteria</taxon>
        <taxon>Pseudomonadati</taxon>
        <taxon>Bacteroidota</taxon>
        <taxon>Flavobacteriia</taxon>
        <taxon>Flavobacteriales</taxon>
        <taxon>Flavobacteriaceae</taxon>
        <taxon>Gelidibacter</taxon>
    </lineage>
</organism>
<evidence type="ECO:0000313" key="6">
    <source>
        <dbReference type="EMBL" id="RAJ22282.1"/>
    </source>
</evidence>
<sequence>MALYIKTMTFLLFTSPRQIFNEKICNFAKTYGMSEKVKPYKYSQLNKKEQVAQMFDTISKEYDGLNRVISFGIDVKWRKKVVDIVAQSNANRILDIATGTGDLAINLAQTSAQEIIGLDISDGMLEVGRKKIADRKLSNKIQMLLGDSENMPFEDHSFDAITVAFGVRNFENLEKGLSEILRVLKPNGTFVILETSVPVKTPFKQGYKFYSKFILPTIGKVFSKDRVAYSYLSESASVFPYGEALNNILRQIGFSNVKDLPQTFGVATIYTATKI</sequence>
<comment type="function">
    <text evidence="5">Methyltransferase required for the conversion of demethylmenaquinol (DMKH2) to menaquinol (MKH2).</text>
</comment>
<comment type="pathway">
    <text evidence="5">Quinol/quinone metabolism; menaquinone biosynthesis; menaquinol from 1,4-dihydroxy-2-naphthoate: step 2/2.</text>
</comment>
<accession>A0A327S1W0</accession>
<dbReference type="GO" id="GO:0032259">
    <property type="term" value="P:methylation"/>
    <property type="evidence" value="ECO:0007669"/>
    <property type="project" value="UniProtKB-KW"/>
</dbReference>
<keyword evidence="3 5" id="KW-0808">Transferase</keyword>
<dbReference type="EMBL" id="QLLQ01000010">
    <property type="protein sequence ID" value="RAJ22282.1"/>
    <property type="molecule type" value="Genomic_DNA"/>
</dbReference>
<dbReference type="AlphaFoldDB" id="A0A327S1W0"/>
<evidence type="ECO:0000256" key="4">
    <source>
        <dbReference type="ARBA" id="ARBA00022691"/>
    </source>
</evidence>
<dbReference type="InterPro" id="IPR029063">
    <property type="entry name" value="SAM-dependent_MTases_sf"/>
</dbReference>
<name>A0A327S1W0_9FLAO</name>
<dbReference type="NCBIfam" id="NF001244">
    <property type="entry name" value="PRK00216.1-5"/>
    <property type="match status" value="1"/>
</dbReference>
<feature type="binding site" evidence="5">
    <location>
        <position position="119"/>
    </location>
    <ligand>
        <name>S-adenosyl-L-methionine</name>
        <dbReference type="ChEBI" id="CHEBI:59789"/>
    </ligand>
</feature>
<comment type="catalytic activity">
    <reaction evidence="5">
        <text>a 2-demethylmenaquinol + S-adenosyl-L-methionine = a menaquinol + S-adenosyl-L-homocysteine + H(+)</text>
        <dbReference type="Rhea" id="RHEA:42640"/>
        <dbReference type="Rhea" id="RHEA-COMP:9539"/>
        <dbReference type="Rhea" id="RHEA-COMP:9563"/>
        <dbReference type="ChEBI" id="CHEBI:15378"/>
        <dbReference type="ChEBI" id="CHEBI:18151"/>
        <dbReference type="ChEBI" id="CHEBI:55437"/>
        <dbReference type="ChEBI" id="CHEBI:57856"/>
        <dbReference type="ChEBI" id="CHEBI:59789"/>
        <dbReference type="EC" id="2.1.1.163"/>
    </reaction>
</comment>
<dbReference type="Gene3D" id="3.40.50.150">
    <property type="entry name" value="Vaccinia Virus protein VP39"/>
    <property type="match status" value="1"/>
</dbReference>
<comment type="caution">
    <text evidence="5">Lacks conserved residue(s) required for the propagation of feature annotation.</text>
</comment>
<keyword evidence="2 5" id="KW-0489">Methyltransferase</keyword>
<dbReference type="PROSITE" id="PS01183">
    <property type="entry name" value="UBIE_1"/>
    <property type="match status" value="1"/>
</dbReference>
<dbReference type="InterPro" id="IPR023576">
    <property type="entry name" value="UbiE/COQ5_MeTrFase_CS"/>
</dbReference>
<dbReference type="GO" id="GO:0009234">
    <property type="term" value="P:menaquinone biosynthetic process"/>
    <property type="evidence" value="ECO:0007669"/>
    <property type="project" value="UniProtKB-UniRule"/>
</dbReference>
<evidence type="ECO:0000256" key="5">
    <source>
        <dbReference type="HAMAP-Rule" id="MF_01813"/>
    </source>
</evidence>
<dbReference type="UniPathway" id="UPA00079">
    <property type="reaction ID" value="UER00169"/>
</dbReference>
<feature type="binding site" evidence="5">
    <location>
        <position position="100"/>
    </location>
    <ligand>
        <name>S-adenosyl-L-methionine</name>
        <dbReference type="ChEBI" id="CHEBI:59789"/>
    </ligand>
</feature>
<reference evidence="6 7" key="1">
    <citation type="submission" date="2018-06" db="EMBL/GenBank/DDBJ databases">
        <title>Genomic Encyclopedia of Archaeal and Bacterial Type Strains, Phase II (KMG-II): from individual species to whole genera.</title>
        <authorList>
            <person name="Goeker M."/>
        </authorList>
    </citation>
    <scope>NUCLEOTIDE SEQUENCE [LARGE SCALE GENOMIC DNA]</scope>
    <source>
        <strain evidence="6 7">DSM 12408</strain>
    </source>
</reference>
<keyword evidence="7" id="KW-1185">Reference proteome</keyword>
<dbReference type="NCBIfam" id="TIGR01934">
    <property type="entry name" value="MenG_MenH_UbiE"/>
    <property type="match status" value="1"/>
</dbReference>
<dbReference type="GO" id="GO:0043770">
    <property type="term" value="F:demethylmenaquinone methyltransferase activity"/>
    <property type="evidence" value="ECO:0007669"/>
    <property type="project" value="UniProtKB-UniRule"/>
</dbReference>
<gene>
    <name evidence="5" type="primary">menG</name>
    <name evidence="6" type="ORF">LX77_02594</name>
</gene>
<keyword evidence="4 5" id="KW-0949">S-adenosyl-L-methionine</keyword>
<dbReference type="Pfam" id="PF01209">
    <property type="entry name" value="Ubie_methyltran"/>
    <property type="match status" value="1"/>
</dbReference>
<dbReference type="Proteomes" id="UP000248987">
    <property type="component" value="Unassembled WGS sequence"/>
</dbReference>
<dbReference type="EC" id="2.1.1.163" evidence="5"/>
<evidence type="ECO:0000256" key="1">
    <source>
        <dbReference type="ARBA" id="ARBA00022428"/>
    </source>
</evidence>
<dbReference type="PROSITE" id="PS51608">
    <property type="entry name" value="SAM_MT_UBIE"/>
    <property type="match status" value="1"/>
</dbReference>
<comment type="similarity">
    <text evidence="5">Belongs to the class I-like SAM-binding methyltransferase superfamily. MenG/UbiE family.</text>
</comment>